<dbReference type="EMBL" id="AP028916">
    <property type="protein sequence ID" value="BES97074.1"/>
    <property type="molecule type" value="Genomic_DNA"/>
</dbReference>
<proteinExistence type="predicted"/>
<dbReference type="InterPro" id="IPR053134">
    <property type="entry name" value="RNA-dir_DNA_polymerase"/>
</dbReference>
<dbReference type="PROSITE" id="PS50878">
    <property type="entry name" value="RT_POL"/>
    <property type="match status" value="1"/>
</dbReference>
<evidence type="ECO:0000259" key="1">
    <source>
        <dbReference type="PROSITE" id="PS50878"/>
    </source>
</evidence>
<feature type="domain" description="Reverse transcriptase" evidence="1">
    <location>
        <begin position="2"/>
        <end position="145"/>
    </location>
</feature>
<dbReference type="PANTHER" id="PTHR24559">
    <property type="entry name" value="TRANSPOSON TY3-I GAG-POL POLYPROTEIN"/>
    <property type="match status" value="1"/>
</dbReference>
<dbReference type="InterPro" id="IPR043502">
    <property type="entry name" value="DNA/RNA_pol_sf"/>
</dbReference>
<keyword evidence="3" id="KW-1185">Reference proteome</keyword>
<dbReference type="Gene3D" id="3.10.10.10">
    <property type="entry name" value="HIV Type 1 Reverse Transcriptase, subunit A, domain 1"/>
    <property type="match status" value="1"/>
</dbReference>
<accession>A0ABN7AY14</accession>
<evidence type="ECO:0000313" key="3">
    <source>
        <dbReference type="Proteomes" id="UP001307889"/>
    </source>
</evidence>
<dbReference type="PANTHER" id="PTHR24559:SF444">
    <property type="entry name" value="REVERSE TRANSCRIPTASE DOMAIN-CONTAINING PROTEIN"/>
    <property type="match status" value="1"/>
</dbReference>
<evidence type="ECO:0000313" key="2">
    <source>
        <dbReference type="EMBL" id="BES97074.1"/>
    </source>
</evidence>
<gene>
    <name evidence="2" type="ORF">NTJ_09888</name>
</gene>
<dbReference type="Proteomes" id="UP001307889">
    <property type="component" value="Chromosome 8"/>
</dbReference>
<dbReference type="CDD" id="cd01647">
    <property type="entry name" value="RT_LTR"/>
    <property type="match status" value="1"/>
</dbReference>
<dbReference type="Gene3D" id="3.30.70.270">
    <property type="match status" value="1"/>
</dbReference>
<sequence length="145" mass="16980">MVEQDVIEPSKSPWASPVVLIPKKDGSTRFCIDFRKVNRITKKYSYTLPFFIQELLDTLGGSQWFCTIDLKSGYWQIALKEEDREKTAFSLYRKGLWQFKVMPFGLTNAPATFQRLMEAVRCFQRANLQINPKKCSFFEKQTAYL</sequence>
<organism evidence="2 3">
    <name type="scientific">Nesidiocoris tenuis</name>
    <dbReference type="NCBI Taxonomy" id="355587"/>
    <lineage>
        <taxon>Eukaryota</taxon>
        <taxon>Metazoa</taxon>
        <taxon>Ecdysozoa</taxon>
        <taxon>Arthropoda</taxon>
        <taxon>Hexapoda</taxon>
        <taxon>Insecta</taxon>
        <taxon>Pterygota</taxon>
        <taxon>Neoptera</taxon>
        <taxon>Paraneoptera</taxon>
        <taxon>Hemiptera</taxon>
        <taxon>Heteroptera</taxon>
        <taxon>Panheteroptera</taxon>
        <taxon>Cimicomorpha</taxon>
        <taxon>Miridae</taxon>
        <taxon>Dicyphina</taxon>
        <taxon>Nesidiocoris</taxon>
    </lineage>
</organism>
<dbReference type="InterPro" id="IPR000477">
    <property type="entry name" value="RT_dom"/>
</dbReference>
<reference evidence="2 3" key="1">
    <citation type="submission" date="2023-09" db="EMBL/GenBank/DDBJ databases">
        <title>Nesidiocoris tenuis whole genome shotgun sequence.</title>
        <authorList>
            <person name="Shibata T."/>
            <person name="Shimoda M."/>
            <person name="Kobayashi T."/>
            <person name="Uehara T."/>
        </authorList>
    </citation>
    <scope>NUCLEOTIDE SEQUENCE [LARGE SCALE GENOMIC DNA]</scope>
    <source>
        <strain evidence="2 3">Japan</strain>
    </source>
</reference>
<dbReference type="Pfam" id="PF00078">
    <property type="entry name" value="RVT_1"/>
    <property type="match status" value="1"/>
</dbReference>
<name>A0ABN7AY14_9HEMI</name>
<dbReference type="SUPFAM" id="SSF56672">
    <property type="entry name" value="DNA/RNA polymerases"/>
    <property type="match status" value="1"/>
</dbReference>
<protein>
    <recommendedName>
        <fullName evidence="1">Reverse transcriptase domain-containing protein</fullName>
    </recommendedName>
</protein>
<dbReference type="InterPro" id="IPR043128">
    <property type="entry name" value="Rev_trsase/Diguanyl_cyclase"/>
</dbReference>